<dbReference type="AlphaFoldDB" id="A0A8B9JF99"/>
<evidence type="ECO:0000313" key="3">
    <source>
        <dbReference type="Ensembl" id="ENSAMXP00005020602.1"/>
    </source>
</evidence>
<accession>A0A8B9JF99</accession>
<feature type="coiled-coil region" evidence="1">
    <location>
        <begin position="252"/>
        <end position="279"/>
    </location>
</feature>
<feature type="coiled-coil region" evidence="1">
    <location>
        <begin position="39"/>
        <end position="84"/>
    </location>
</feature>
<dbReference type="EMBL" id="JAICCE010000021">
    <property type="protein sequence ID" value="KAG9262694.1"/>
    <property type="molecule type" value="Genomic_DNA"/>
</dbReference>
<dbReference type="Proteomes" id="UP000694621">
    <property type="component" value="Unplaced"/>
</dbReference>
<protein>
    <submittedName>
        <fullName evidence="2 3">Afadin- and alpha-actinin-binding protein-like</fullName>
    </submittedName>
</protein>
<name>A0A8B9JF99_ASTMX</name>
<dbReference type="GO" id="GO:0034451">
    <property type="term" value="C:centriolar satellite"/>
    <property type="evidence" value="ECO:0007669"/>
    <property type="project" value="TreeGrafter"/>
</dbReference>
<gene>
    <name evidence="2" type="primary">SSX2IP-A</name>
    <name evidence="2" type="ORF">AMEX_G24506</name>
</gene>
<evidence type="ECO:0000313" key="4">
    <source>
        <dbReference type="Proteomes" id="UP000694621"/>
    </source>
</evidence>
<reference evidence="3" key="2">
    <citation type="submission" date="2025-05" db="UniProtKB">
        <authorList>
            <consortium name="Ensembl"/>
        </authorList>
    </citation>
    <scope>IDENTIFICATION</scope>
</reference>
<proteinExistence type="predicted"/>
<dbReference type="GO" id="GO:0036064">
    <property type="term" value="C:ciliary basal body"/>
    <property type="evidence" value="ECO:0007669"/>
    <property type="project" value="TreeGrafter"/>
</dbReference>
<evidence type="ECO:0000313" key="5">
    <source>
        <dbReference type="Proteomes" id="UP000752171"/>
    </source>
</evidence>
<keyword evidence="1" id="KW-0175">Coiled coil</keyword>
<dbReference type="GO" id="GO:0035735">
    <property type="term" value="P:intraciliary transport involved in cilium assembly"/>
    <property type="evidence" value="ECO:0007669"/>
    <property type="project" value="TreeGrafter"/>
</dbReference>
<organism evidence="3 4">
    <name type="scientific">Astyanax mexicanus</name>
    <name type="common">Blind cave fish</name>
    <name type="synonym">Astyanax fasciatus mexicanus</name>
    <dbReference type="NCBI Taxonomy" id="7994"/>
    <lineage>
        <taxon>Eukaryota</taxon>
        <taxon>Metazoa</taxon>
        <taxon>Chordata</taxon>
        <taxon>Craniata</taxon>
        <taxon>Vertebrata</taxon>
        <taxon>Euteleostomi</taxon>
        <taxon>Actinopterygii</taxon>
        <taxon>Neopterygii</taxon>
        <taxon>Teleostei</taxon>
        <taxon>Ostariophysi</taxon>
        <taxon>Characiformes</taxon>
        <taxon>Characoidei</taxon>
        <taxon>Acestrorhamphidae</taxon>
        <taxon>Acestrorhamphinae</taxon>
        <taxon>Astyanax</taxon>
    </lineage>
</organism>
<dbReference type="InterPro" id="IPR052300">
    <property type="entry name" value="Adhesion_Centrosome_assoc"/>
</dbReference>
<dbReference type="Ensembl" id="ENSAMXT00005022772.1">
    <property type="protein sequence ID" value="ENSAMXP00005020602.1"/>
    <property type="gene ID" value="ENSAMXG00005010674.1"/>
</dbReference>
<dbReference type="PANTHER" id="PTHR46507">
    <property type="entry name" value="AFADIN- AND ALPHA-ACTININ-BINDING PROTEIN"/>
    <property type="match status" value="1"/>
</dbReference>
<evidence type="ECO:0000313" key="2">
    <source>
        <dbReference type="EMBL" id="KAG9262694.1"/>
    </source>
</evidence>
<dbReference type="OrthoDB" id="312015at2759"/>
<evidence type="ECO:0000256" key="1">
    <source>
        <dbReference type="SAM" id="Coils"/>
    </source>
</evidence>
<dbReference type="Proteomes" id="UP000752171">
    <property type="component" value="Unassembled WGS sequence"/>
</dbReference>
<sequence length="459" mass="52728">MANKPGGRPLPSCGRVLEQSDMQITRISLQASPPHSAPYRILQEERKEKNSMLQEQLAEKDQYISRLQEALRLEREKMVKLQSRFNQQGAELRRREQHINRMRDKLSHFTDRPRDRGLSVEILNALPKPAGRREAVSRAAKADARKDQALQLMLERREAELREAMKLRHSLTTLLHALRNDMHQSLQENKDIEGEVEEGGGGGGEEEKLDTSWLVQSEQSLGDHVTGGVVLEWSQVQKRLRELQEQSPVAMRTDQEKLLAQLEQELGQSRELVRVQQQLLQDSVNSPLPDPLLDSYYLEEWERLQDRWVELKRQRRSFQQERQAFTDAAIRLGHERCLFEQQKAAVLKQHFLDSSPITKTSHSNRRESTALGDLRVMAPDSLCLSPCAPITPSSEGSEGTPWSDQKVVMTPSTPELYSALQLPYYCRSAVDSPLSVNLKKNPQQHVFSPKRINMDDWPF</sequence>
<reference evidence="2 5" key="1">
    <citation type="submission" date="2021-07" db="EMBL/GenBank/DDBJ databases">
        <authorList>
            <person name="Imarazene B."/>
            <person name="Zahm M."/>
            <person name="Klopp C."/>
            <person name="Cabau C."/>
            <person name="Beille S."/>
            <person name="Jouanno E."/>
            <person name="Castinel A."/>
            <person name="Lluch J."/>
            <person name="Gil L."/>
            <person name="Kuchtly C."/>
            <person name="Lopez Roques C."/>
            <person name="Donnadieu C."/>
            <person name="Parrinello H."/>
            <person name="Journot L."/>
            <person name="Du K."/>
            <person name="Schartl M."/>
            <person name="Retaux S."/>
            <person name="Guiguen Y."/>
        </authorList>
    </citation>
    <scope>NUCLEOTIDE SEQUENCE [LARGE SCALE GENOMIC DNA]</scope>
    <source>
        <strain evidence="2">Pach_M1</strain>
        <tissue evidence="2">Testis</tissue>
    </source>
</reference>
<dbReference type="PANTHER" id="PTHR46507:SF3">
    <property type="entry name" value="AFADIN- AND ALPHA-ACTININ-BINDING PROTEIN-LIKE"/>
    <property type="match status" value="1"/>
</dbReference>